<dbReference type="AlphaFoldDB" id="A0A841GCN1"/>
<dbReference type="RefSeq" id="WP_188027646.1">
    <property type="nucleotide sequence ID" value="NZ_JACHGR010000011.1"/>
</dbReference>
<dbReference type="InterPro" id="IPR059106">
    <property type="entry name" value="WHD_MalT"/>
</dbReference>
<keyword evidence="2 8" id="KW-0067">ATP-binding</keyword>
<dbReference type="InterPro" id="IPR011990">
    <property type="entry name" value="TPR-like_helical_dom_sf"/>
</dbReference>
<comment type="function">
    <text evidence="8">Positively regulates the transcription of the maltose regulon whose gene products are responsible for uptake and catabolism of malto-oligosaccharides. Specifically binds to the promoter region of its target genes, recognizing a short DNA motif called the MalT box.</text>
</comment>
<feature type="binding site" evidence="8">
    <location>
        <begin position="39"/>
        <end position="46"/>
    </location>
    <ligand>
        <name>ATP</name>
        <dbReference type="ChEBI" id="CHEBI:30616"/>
    </ligand>
</feature>
<comment type="caution">
    <text evidence="10">The sequence shown here is derived from an EMBL/GenBank/DDBJ whole genome shotgun (WGS) entry which is preliminary data.</text>
</comment>
<dbReference type="Proteomes" id="UP000585721">
    <property type="component" value="Unassembled WGS sequence"/>
</dbReference>
<accession>A0A841GCN1</accession>
<dbReference type="InterPro" id="IPR016032">
    <property type="entry name" value="Sig_transdc_resp-reg_C-effctor"/>
</dbReference>
<dbReference type="InterPro" id="IPR041664">
    <property type="entry name" value="AAA_16"/>
</dbReference>
<evidence type="ECO:0000256" key="4">
    <source>
        <dbReference type="ARBA" id="ARBA00023125"/>
    </source>
</evidence>
<dbReference type="HAMAP" id="MF_01247">
    <property type="entry name" value="HTH_type_MalT"/>
    <property type="match status" value="1"/>
</dbReference>
<dbReference type="Pfam" id="PF13191">
    <property type="entry name" value="AAA_16"/>
    <property type="match status" value="1"/>
</dbReference>
<dbReference type="InterPro" id="IPR000792">
    <property type="entry name" value="Tscrpt_reg_LuxR_C"/>
</dbReference>
<evidence type="ECO:0000256" key="8">
    <source>
        <dbReference type="HAMAP-Rule" id="MF_01247"/>
    </source>
</evidence>
<dbReference type="NCBIfam" id="NF003420">
    <property type="entry name" value="PRK04841.1"/>
    <property type="match status" value="1"/>
</dbReference>
<dbReference type="GO" id="GO:0003677">
    <property type="term" value="F:DNA binding"/>
    <property type="evidence" value="ECO:0007669"/>
    <property type="project" value="UniProtKB-KW"/>
</dbReference>
<dbReference type="Pfam" id="PF25873">
    <property type="entry name" value="WHD_MalT"/>
    <property type="match status" value="1"/>
</dbReference>
<name>A0A841GCN1_9GAMM</name>
<comment type="activity regulation">
    <text evidence="8">Activated by ATP and maltotriose, which are both required for DNA binding.</text>
</comment>
<dbReference type="InterPro" id="IPR041617">
    <property type="entry name" value="TPR_MalT"/>
</dbReference>
<dbReference type="GO" id="GO:0045913">
    <property type="term" value="P:positive regulation of carbohydrate metabolic process"/>
    <property type="evidence" value="ECO:0007669"/>
    <property type="project" value="UniProtKB-UniRule"/>
</dbReference>
<feature type="domain" description="HTH luxR-type" evidence="9">
    <location>
        <begin position="834"/>
        <end position="899"/>
    </location>
</feature>
<dbReference type="PROSITE" id="PS00622">
    <property type="entry name" value="HTH_LUXR_1"/>
    <property type="match status" value="1"/>
</dbReference>
<dbReference type="GO" id="GO:0003700">
    <property type="term" value="F:DNA-binding transcription factor activity"/>
    <property type="evidence" value="ECO:0007669"/>
    <property type="project" value="UniProtKB-UniRule"/>
</dbReference>
<comment type="similarity">
    <text evidence="8">Belongs to the MalT family.</text>
</comment>
<evidence type="ECO:0000313" key="10">
    <source>
        <dbReference type="EMBL" id="MBB6056928.1"/>
    </source>
</evidence>
<dbReference type="SUPFAM" id="SSF48452">
    <property type="entry name" value="TPR-like"/>
    <property type="match status" value="1"/>
</dbReference>
<dbReference type="Gene3D" id="1.10.10.10">
    <property type="entry name" value="Winged helix-like DNA-binding domain superfamily/Winged helix DNA-binding domain"/>
    <property type="match status" value="1"/>
</dbReference>
<dbReference type="SMART" id="SM00421">
    <property type="entry name" value="HTH_LUXR"/>
    <property type="match status" value="1"/>
</dbReference>
<dbReference type="CDD" id="cd06170">
    <property type="entry name" value="LuxR_C_like"/>
    <property type="match status" value="1"/>
</dbReference>
<dbReference type="PRINTS" id="PR00038">
    <property type="entry name" value="HTHLUXR"/>
</dbReference>
<dbReference type="GO" id="GO:0045893">
    <property type="term" value="P:positive regulation of DNA-templated transcription"/>
    <property type="evidence" value="ECO:0007669"/>
    <property type="project" value="UniProtKB-UniRule"/>
</dbReference>
<keyword evidence="5 8" id="KW-0010">Activator</keyword>
<dbReference type="SUPFAM" id="SSF46894">
    <property type="entry name" value="C-terminal effector domain of the bipartite response regulators"/>
    <property type="match status" value="1"/>
</dbReference>
<evidence type="ECO:0000256" key="7">
    <source>
        <dbReference type="ARBA" id="ARBA00023277"/>
    </source>
</evidence>
<dbReference type="InterPro" id="IPR027417">
    <property type="entry name" value="P-loop_NTPase"/>
</dbReference>
<keyword evidence="11" id="KW-1185">Reference proteome</keyword>
<keyword evidence="1 8" id="KW-0547">Nucleotide-binding</keyword>
<keyword evidence="4 8" id="KW-0238">DNA-binding</keyword>
<dbReference type="PANTHER" id="PTHR44688">
    <property type="entry name" value="DNA-BINDING TRANSCRIPTIONAL ACTIVATOR DEVR_DOSR"/>
    <property type="match status" value="1"/>
</dbReference>
<dbReference type="PROSITE" id="PS50043">
    <property type="entry name" value="HTH_LUXR_2"/>
    <property type="match status" value="1"/>
</dbReference>
<keyword evidence="7 8" id="KW-0119">Carbohydrate metabolism</keyword>
<keyword evidence="6 8" id="KW-0804">Transcription</keyword>
<dbReference type="Pfam" id="PF00196">
    <property type="entry name" value="GerE"/>
    <property type="match status" value="1"/>
</dbReference>
<gene>
    <name evidence="8" type="primary">malT</name>
    <name evidence="10" type="ORF">HNR75_002875</name>
</gene>
<evidence type="ECO:0000256" key="6">
    <source>
        <dbReference type="ARBA" id="ARBA00023163"/>
    </source>
</evidence>
<evidence type="ECO:0000256" key="3">
    <source>
        <dbReference type="ARBA" id="ARBA00023015"/>
    </source>
</evidence>
<evidence type="ECO:0000256" key="2">
    <source>
        <dbReference type="ARBA" id="ARBA00022840"/>
    </source>
</evidence>
<dbReference type="InterPro" id="IPR036388">
    <property type="entry name" value="WH-like_DNA-bd_sf"/>
</dbReference>
<evidence type="ECO:0000256" key="5">
    <source>
        <dbReference type="ARBA" id="ARBA00023159"/>
    </source>
</evidence>
<evidence type="ECO:0000313" key="11">
    <source>
        <dbReference type="Proteomes" id="UP000585721"/>
    </source>
</evidence>
<protein>
    <recommendedName>
        <fullName evidence="8">HTH-type transcriptional regulator MalT</fullName>
    </recommendedName>
    <alternativeName>
        <fullName evidence="8">ATP-dependent transcriptional activator MalT</fullName>
    </alternativeName>
</protein>
<sequence length="906" mass="103743">MLIPSKLSRPVRLQNAIIRDRLLQRLQKALDYRLVLLHGPAGYGKTTLIAQWAATLPHVGWFSLDDSDNQPERFARYLVAALQHATGGHCVKSESLSQKHQYARLSSLLGQVFAELADWTEPTYLIIDDYHLIDNEEIHEAMRFFLRNQPDNLTLVVISRALPPLGIANLRVREQLLELDNQLLAFNHQEAQQFFCNRLSTPMDEQESATLCDEVEGWATALQLIALSSPDSRATAHQSARKLSGLNTSYLWEYLAEEVMDRIDAPTRDFLLRCSVLRSMNDSLVAKLTGRQDGLAQLSELERRGLFVQRMDMDGDTIWFRFHPLFASFLQHCCQQQLSAELPELHRRAAAGWQALNIPSEAIHHALAASDALLLREILLQYGWSLFHHGELVLLSDCLEALPYNELIQSPNLVLLQAWLAQSQHRYTQVDALLERAKQAMAEHQVRLNDALQGEFNALRAQVALNANRPEEALHLAREALAQLPQTNFYGRIVATSVIGEVHHYLGQLSSALPMMQRTEQMARRHGTYHYALWALLQQSEILIAQGFLQAAYEVQDKALELVQTQHLEQLPLHEFLLRIRAQILWSWYRLDEAESCARQGLQVLSGYEAKQQLQCVAMLAKVSLARGDIDNASQHLQRCEVLLHNADYHSDWISNADIPRLLYWQMTGDKQAVRSWLAQAERPEAACNHFLQGQWRNIARAHLILEENEQAAEVLQHLNSEARRLNLYSDLNRNLLLCTVLHWQRNERSEAQRALMEALTLSNRTGFVSHFVIEGEIVAQLLRQLLQLNTLSEMEQHKAQRLLKDINQHHRHKFAHFDEGFVEKLLNHPHVPELIRTSPLTQREWQVLGLIYSGYSNEQIAVELDVAATTIKTHIRNLYQKLGILHRQDAVEQAQKLLKLMGYGV</sequence>
<dbReference type="EMBL" id="JACHGR010000011">
    <property type="protein sequence ID" value="MBB6056928.1"/>
    <property type="molecule type" value="Genomic_DNA"/>
</dbReference>
<dbReference type="GO" id="GO:0005524">
    <property type="term" value="F:ATP binding"/>
    <property type="evidence" value="ECO:0007669"/>
    <property type="project" value="UniProtKB-UniRule"/>
</dbReference>
<dbReference type="Gene3D" id="1.25.40.10">
    <property type="entry name" value="Tetratricopeptide repeat domain"/>
    <property type="match status" value="1"/>
</dbReference>
<comment type="subunit">
    <text evidence="8">Monomer in solution. Oligomerizes to an active state in the presence of the positive effectors ATP and maltotriose.</text>
</comment>
<dbReference type="PANTHER" id="PTHR44688:SF16">
    <property type="entry name" value="DNA-BINDING TRANSCRIPTIONAL ACTIVATOR DEVR_DOSR"/>
    <property type="match status" value="1"/>
</dbReference>
<evidence type="ECO:0000256" key="1">
    <source>
        <dbReference type="ARBA" id="ARBA00022741"/>
    </source>
</evidence>
<organism evidence="10 11">
    <name type="scientific">Tolumonas osonensis</name>
    <dbReference type="NCBI Taxonomy" id="675874"/>
    <lineage>
        <taxon>Bacteria</taxon>
        <taxon>Pseudomonadati</taxon>
        <taxon>Pseudomonadota</taxon>
        <taxon>Gammaproteobacteria</taxon>
        <taxon>Aeromonadales</taxon>
        <taxon>Aeromonadaceae</taxon>
        <taxon>Tolumonas</taxon>
    </lineage>
</organism>
<dbReference type="Pfam" id="PF17874">
    <property type="entry name" value="TPR_MalT"/>
    <property type="match status" value="1"/>
</dbReference>
<dbReference type="InterPro" id="IPR023768">
    <property type="entry name" value="Tscrpt_reg_HTH_MalT"/>
</dbReference>
<dbReference type="Gene3D" id="3.40.50.300">
    <property type="entry name" value="P-loop containing nucleotide triphosphate hydrolases"/>
    <property type="match status" value="1"/>
</dbReference>
<dbReference type="SUPFAM" id="SSF52540">
    <property type="entry name" value="P-loop containing nucleoside triphosphate hydrolases"/>
    <property type="match status" value="1"/>
</dbReference>
<evidence type="ECO:0000259" key="9">
    <source>
        <dbReference type="PROSITE" id="PS50043"/>
    </source>
</evidence>
<proteinExistence type="inferred from homology"/>
<keyword evidence="3 8" id="KW-0805">Transcription regulation</keyword>
<reference evidence="10 11" key="1">
    <citation type="submission" date="2020-08" db="EMBL/GenBank/DDBJ databases">
        <title>Genomic Encyclopedia of Type Strains, Phase IV (KMG-IV): sequencing the most valuable type-strain genomes for metagenomic binning, comparative biology and taxonomic classification.</title>
        <authorList>
            <person name="Goeker M."/>
        </authorList>
    </citation>
    <scope>NUCLEOTIDE SEQUENCE [LARGE SCALE GENOMIC DNA]</scope>
    <source>
        <strain evidence="10 11">DSM 22975</strain>
    </source>
</reference>